<gene>
    <name evidence="1" type="ORF">SCF082_LOCUS9168</name>
</gene>
<dbReference type="InterPro" id="IPR006168">
    <property type="entry name" value="G3P_DH_NAD-dep"/>
</dbReference>
<protein>
    <submittedName>
        <fullName evidence="1">Chloroplastic (Protein SUPPRESSOR OF FATTY ACID DESATURASE DEFICIENCY 1)</fullName>
    </submittedName>
</protein>
<dbReference type="SUPFAM" id="SSF48179">
    <property type="entry name" value="6-phosphogluconate dehydrogenase C-terminal domain-like"/>
    <property type="match status" value="1"/>
</dbReference>
<dbReference type="InterPro" id="IPR036291">
    <property type="entry name" value="NAD(P)-bd_dom_sf"/>
</dbReference>
<accession>A0ABP0IXF7</accession>
<dbReference type="Gene3D" id="3.40.50.720">
    <property type="entry name" value="NAD(P)-binding Rossmann-like Domain"/>
    <property type="match status" value="1"/>
</dbReference>
<dbReference type="HAMAP" id="MF_00394">
    <property type="entry name" value="NAD_Glyc3P_dehydrog"/>
    <property type="match status" value="1"/>
</dbReference>
<dbReference type="PANTHER" id="PTHR11728:SF1">
    <property type="entry name" value="GLYCEROL-3-PHOSPHATE DEHYDROGENASE [NAD(+)] 2, CHLOROPLASTIC"/>
    <property type="match status" value="1"/>
</dbReference>
<dbReference type="Proteomes" id="UP001642464">
    <property type="component" value="Unassembled WGS sequence"/>
</dbReference>
<dbReference type="Pfam" id="PF07479">
    <property type="entry name" value="NAD_Gly3P_dh_C"/>
    <property type="match status" value="1"/>
</dbReference>
<dbReference type="EMBL" id="CAXAMM010005295">
    <property type="protein sequence ID" value="CAK9006762.1"/>
    <property type="molecule type" value="Genomic_DNA"/>
</dbReference>
<dbReference type="NCBIfam" id="NF000940">
    <property type="entry name" value="PRK00094.1-2"/>
    <property type="match status" value="1"/>
</dbReference>
<proteinExistence type="inferred from homology"/>
<dbReference type="InterPro" id="IPR006109">
    <property type="entry name" value="G3P_DH_NAD-dep_C"/>
</dbReference>
<dbReference type="SUPFAM" id="SSF51735">
    <property type="entry name" value="NAD(P)-binding Rossmann-fold domains"/>
    <property type="match status" value="1"/>
</dbReference>
<dbReference type="InterPro" id="IPR013328">
    <property type="entry name" value="6PGD_dom2"/>
</dbReference>
<keyword evidence="2" id="KW-1185">Reference proteome</keyword>
<dbReference type="PIRSF" id="PIRSF000114">
    <property type="entry name" value="Glycerol-3-P_dh"/>
    <property type="match status" value="1"/>
</dbReference>
<dbReference type="InterPro" id="IPR008927">
    <property type="entry name" value="6-PGluconate_DH-like_C_sf"/>
</dbReference>
<name>A0ABP0IXF7_9DINO</name>
<evidence type="ECO:0000313" key="1">
    <source>
        <dbReference type="EMBL" id="CAK9006762.1"/>
    </source>
</evidence>
<dbReference type="PRINTS" id="PR00077">
    <property type="entry name" value="GPDHDRGNASE"/>
</dbReference>
<evidence type="ECO:0000313" key="2">
    <source>
        <dbReference type="Proteomes" id="UP001642464"/>
    </source>
</evidence>
<comment type="caution">
    <text evidence="1">The sequence shown here is derived from an EMBL/GenBank/DDBJ whole genome shotgun (WGS) entry which is preliminary data.</text>
</comment>
<sequence>MPSTRASVKVCVFGSGTFGTALGSVIARNGFTVTILCRREEVANSINTQHRNPSHLSECKLPPLLSATTCPEEALKGVAFIVHSVPVQASEGFLKPLKDLIPADVPLISSSKGIHSETLETMAELVPRVLGRPQVMAFLSGPTFAKELMDEIPSAAVVAAEEPAVAESCSDLFHCTVFKTYTTTDVTGVEVGGALKNVYALAAGTLEGMGLGVNTAAFLVTRACVEMNMLALAMGAKPHTMVGLAGIGDLMLTCLGGASRNKAVGARIGQGESLASVLQSRQQSLAGVAEGVATAPAALRLAQRHQVPVPIIDAVASVIDGAAGPREAVLSLMQRPKGEDFAAHVLHGAEKQLERSVSPLGVRPKYWAFLAIGQASLITVLLLWSVRRRS</sequence>
<reference evidence="1 2" key="1">
    <citation type="submission" date="2024-02" db="EMBL/GenBank/DDBJ databases">
        <authorList>
            <person name="Chen Y."/>
            <person name="Shah S."/>
            <person name="Dougan E. K."/>
            <person name="Thang M."/>
            <person name="Chan C."/>
        </authorList>
    </citation>
    <scope>NUCLEOTIDE SEQUENCE [LARGE SCALE GENOMIC DNA]</scope>
</reference>
<dbReference type="Pfam" id="PF01210">
    <property type="entry name" value="NAD_Gly3P_dh_N"/>
    <property type="match status" value="1"/>
</dbReference>
<dbReference type="InterPro" id="IPR011128">
    <property type="entry name" value="G3P_DH_NAD-dep_N"/>
</dbReference>
<dbReference type="NCBIfam" id="NF000942">
    <property type="entry name" value="PRK00094.1-4"/>
    <property type="match status" value="1"/>
</dbReference>
<organism evidence="1 2">
    <name type="scientific">Durusdinium trenchii</name>
    <dbReference type="NCBI Taxonomy" id="1381693"/>
    <lineage>
        <taxon>Eukaryota</taxon>
        <taxon>Sar</taxon>
        <taxon>Alveolata</taxon>
        <taxon>Dinophyceae</taxon>
        <taxon>Suessiales</taxon>
        <taxon>Symbiodiniaceae</taxon>
        <taxon>Durusdinium</taxon>
    </lineage>
</organism>
<dbReference type="Gene3D" id="1.10.1040.10">
    <property type="entry name" value="N-(1-d-carboxylethyl)-l-norvaline Dehydrogenase, domain 2"/>
    <property type="match status" value="1"/>
</dbReference>
<dbReference type="PANTHER" id="PTHR11728">
    <property type="entry name" value="GLYCEROL-3-PHOSPHATE DEHYDROGENASE"/>
    <property type="match status" value="1"/>
</dbReference>